<dbReference type="PANTHER" id="PTHR37010">
    <property type="entry name" value="SULFURTRANSFERASE TUSE"/>
    <property type="match status" value="1"/>
</dbReference>
<evidence type="ECO:0000256" key="3">
    <source>
        <dbReference type="ARBA" id="ARBA00025277"/>
    </source>
</evidence>
<protein>
    <recommendedName>
        <fullName evidence="5">Sulfurtransferase</fullName>
        <ecNumber evidence="5">2.8.1.-</ecNumber>
    </recommendedName>
</protein>
<dbReference type="InterPro" id="IPR042072">
    <property type="entry name" value="DsrC-like_C"/>
</dbReference>
<comment type="similarity">
    <text evidence="5">Belongs to the dsrC/tusE family.</text>
</comment>
<dbReference type="SUPFAM" id="SSF69721">
    <property type="entry name" value="DsrC, the gamma subunit of dissimilatory sulfite reductase"/>
    <property type="match status" value="1"/>
</dbReference>
<dbReference type="AlphaFoldDB" id="A0A2U8DF26"/>
<proteinExistence type="inferred from homology"/>
<evidence type="ECO:0000313" key="8">
    <source>
        <dbReference type="Proteomes" id="UP000244884"/>
    </source>
</evidence>
<dbReference type="Pfam" id="PF04358">
    <property type="entry name" value="DsrC"/>
    <property type="match status" value="1"/>
</dbReference>
<keyword evidence="2" id="KW-0963">Cytoplasm</keyword>
<dbReference type="NCBIfam" id="TIGR03342">
    <property type="entry name" value="dsrC_tusE_dsvC"/>
    <property type="match status" value="1"/>
</dbReference>
<dbReference type="GO" id="GO:0005737">
    <property type="term" value="C:cytoplasm"/>
    <property type="evidence" value="ECO:0007669"/>
    <property type="project" value="UniProtKB-SubCell"/>
</dbReference>
<dbReference type="GO" id="GO:0097163">
    <property type="term" value="F:sulfur carrier activity"/>
    <property type="evidence" value="ECO:0007669"/>
    <property type="project" value="TreeGrafter"/>
</dbReference>
<dbReference type="InterPro" id="IPR007453">
    <property type="entry name" value="DsrC/TusE"/>
</dbReference>
<evidence type="ECO:0000256" key="5">
    <source>
        <dbReference type="PIRNR" id="PIRNR006223"/>
    </source>
</evidence>
<dbReference type="PANTHER" id="PTHR37010:SF1">
    <property type="entry name" value="SULFURTRANSFERASE TUSE"/>
    <property type="match status" value="1"/>
</dbReference>
<gene>
    <name evidence="7" type="ORF">DD681_00715</name>
</gene>
<dbReference type="PIRSF" id="PIRSF006223">
    <property type="entry name" value="DsrC_TusE"/>
    <property type="match status" value="1"/>
</dbReference>
<sequence length="118" mass="13813">MITKKNFNKNFYKLSNTIEITSEGYLKNIQDWNIMVAKKIAKKENICLKNDHWKIIIFIRNFYLKFKIAPSMRMLLKSIEKEIEGKKINSIYLFKLFPKGPAEQASKIAGIPKPSQCL</sequence>
<evidence type="ECO:0000256" key="1">
    <source>
        <dbReference type="ARBA" id="ARBA00004496"/>
    </source>
</evidence>
<evidence type="ECO:0000256" key="6">
    <source>
        <dbReference type="PIRSR" id="PIRSR006223-50"/>
    </source>
</evidence>
<name>A0A2U8DF26_9GAMM</name>
<organism evidence="7 8">
    <name type="scientific">Buchnera aphidicola</name>
    <name type="common">Melanaphis sacchari</name>
    <dbReference type="NCBI Taxonomy" id="2173854"/>
    <lineage>
        <taxon>Bacteria</taxon>
        <taxon>Pseudomonadati</taxon>
        <taxon>Pseudomonadota</taxon>
        <taxon>Gammaproteobacteria</taxon>
        <taxon>Enterobacterales</taxon>
        <taxon>Erwiniaceae</taxon>
        <taxon>Buchnera</taxon>
    </lineage>
</organism>
<evidence type="ECO:0000256" key="2">
    <source>
        <dbReference type="ARBA" id="ARBA00022490"/>
    </source>
</evidence>
<evidence type="ECO:0000256" key="4">
    <source>
        <dbReference type="ARBA" id="ARBA00025918"/>
    </source>
</evidence>
<dbReference type="InterPro" id="IPR025526">
    <property type="entry name" value="DsrC-like_dom_sf"/>
</dbReference>
<keyword evidence="5 7" id="KW-0808">Transferase</keyword>
<feature type="active site" description="Cysteine persulfide intermediate" evidence="6">
    <location>
        <position position="117"/>
    </location>
</feature>
<accession>A0A2U8DF26</accession>
<dbReference type="InterPro" id="IPR043163">
    <property type="entry name" value="DsrC-like_N"/>
</dbReference>
<comment type="function">
    <text evidence="3">Part of a sulfur-relay system required for 2-thiolation of 5-methylaminomethyl-2-thiouridine (mnm(5)s(2)U) at tRNA wobble positions. Could accept sulfur from TusD.</text>
</comment>
<comment type="subunit">
    <text evidence="4">Interacts with the TusBCD complex. Interacts with MnmA.</text>
</comment>
<dbReference type="Proteomes" id="UP000244884">
    <property type="component" value="Chromosome"/>
</dbReference>
<reference evidence="7 8" key="1">
    <citation type="submission" date="2018-04" db="EMBL/GenBank/DDBJ databases">
        <title>Genome sequence of Buchnera aphidicola from Melaphis sacchari.</title>
        <authorList>
            <person name="Geib S.M."/>
            <person name="Palmer N.A."/>
            <person name="Sattler S.E."/>
            <person name="Sarath G."/>
        </authorList>
    </citation>
    <scope>NUCLEOTIDE SEQUENCE [LARGE SCALE GENOMIC DNA]</scope>
    <source>
        <strain evidence="7 8">LSU</strain>
    </source>
</reference>
<dbReference type="OrthoDB" id="9786347at2"/>
<evidence type="ECO:0000313" key="7">
    <source>
        <dbReference type="EMBL" id="AWH90343.1"/>
    </source>
</evidence>
<dbReference type="EC" id="2.8.1.-" evidence="5"/>
<dbReference type="EMBL" id="CP029161">
    <property type="protein sequence ID" value="AWH90343.1"/>
    <property type="molecule type" value="Genomic_DNA"/>
</dbReference>
<dbReference type="GO" id="GO:0016740">
    <property type="term" value="F:transferase activity"/>
    <property type="evidence" value="ECO:0007669"/>
    <property type="project" value="UniProtKB-KW"/>
</dbReference>
<dbReference type="GO" id="GO:0002143">
    <property type="term" value="P:tRNA wobble position uridine thiolation"/>
    <property type="evidence" value="ECO:0007669"/>
    <property type="project" value="TreeGrafter"/>
</dbReference>
<dbReference type="Gene3D" id="3.30.1420.10">
    <property type="match status" value="1"/>
</dbReference>
<dbReference type="RefSeq" id="WP_158341113.1">
    <property type="nucleotide sequence ID" value="NZ_CP029161.1"/>
</dbReference>
<dbReference type="Gene3D" id="1.10.10.370">
    <property type="entry name" value="DsrC-like protein, C-terminal domain"/>
    <property type="match status" value="1"/>
</dbReference>
<comment type="subcellular location">
    <subcellularLocation>
        <location evidence="1">Cytoplasm</location>
    </subcellularLocation>
</comment>